<dbReference type="SMART" id="SM00408">
    <property type="entry name" value="IGc2"/>
    <property type="match status" value="2"/>
</dbReference>
<protein>
    <recommendedName>
        <fullName evidence="1">Ig-like domain-containing protein</fullName>
    </recommendedName>
</protein>
<gene>
    <name evidence="2" type="ORF">RUM44_001223</name>
</gene>
<comment type="caution">
    <text evidence="2">The sequence shown here is derived from an EMBL/GenBank/DDBJ whole genome shotgun (WGS) entry which is preliminary data.</text>
</comment>
<feature type="domain" description="Ig-like" evidence="1">
    <location>
        <begin position="2"/>
        <end position="94"/>
    </location>
</feature>
<reference evidence="2 3" key="1">
    <citation type="submission" date="2023-09" db="EMBL/GenBank/DDBJ databases">
        <title>Genomes of two closely related lineages of the louse Polyplax serrata with different host specificities.</title>
        <authorList>
            <person name="Martinu J."/>
            <person name="Tarabai H."/>
            <person name="Stefka J."/>
            <person name="Hypsa V."/>
        </authorList>
    </citation>
    <scope>NUCLEOTIDE SEQUENCE [LARGE SCALE GENOMIC DNA]</scope>
    <source>
        <strain evidence="2">98ZLc_SE</strain>
    </source>
</reference>
<dbReference type="InterPro" id="IPR013783">
    <property type="entry name" value="Ig-like_fold"/>
</dbReference>
<dbReference type="InterPro" id="IPR007110">
    <property type="entry name" value="Ig-like_dom"/>
</dbReference>
<dbReference type="Gene3D" id="2.60.40.10">
    <property type="entry name" value="Immunoglobulins"/>
    <property type="match status" value="2"/>
</dbReference>
<dbReference type="SUPFAM" id="SSF48726">
    <property type="entry name" value="Immunoglobulin"/>
    <property type="match status" value="2"/>
</dbReference>
<evidence type="ECO:0000313" key="3">
    <source>
        <dbReference type="Proteomes" id="UP001359485"/>
    </source>
</evidence>
<dbReference type="SUPFAM" id="SSF49265">
    <property type="entry name" value="Fibronectin type III"/>
    <property type="match status" value="1"/>
</dbReference>
<proteinExistence type="predicted"/>
<feature type="domain" description="Ig-like" evidence="1">
    <location>
        <begin position="99"/>
        <end position="174"/>
    </location>
</feature>
<dbReference type="PANTHER" id="PTHR23278:SF28">
    <property type="entry name" value="SIDESTEP IV, ISOFORM C"/>
    <property type="match status" value="1"/>
</dbReference>
<keyword evidence="3" id="KW-1185">Reference proteome</keyword>
<dbReference type="PROSITE" id="PS50835">
    <property type="entry name" value="IG_LIKE"/>
    <property type="match status" value="2"/>
</dbReference>
<sequence length="275" mass="30243">MPLVTLKIGANLNPDDIKEGDDVYFECSVKSNPKAYKLAWFHNGKELHHNISAGIILSDVSLVLQSVSKDTAGDYTCLAANIEGKGVSNPVTLKVMYVPTCRDDREELHGALKHETVALKCEVDANPPLVTFQWTFNNSGDLNEVPVTRYTSSSTVSTLNYTPVSDMDYGTLACWGYNSVGHQKVPCIFQVVAAGHPFPLINCTILNQTADSLHVECLENFDGGLPQTFLVELLELPSLQLKRNISVNRAPPVFDIYGLEPGTTYQVLEKIVLLM</sequence>
<dbReference type="InterPro" id="IPR003598">
    <property type="entry name" value="Ig_sub2"/>
</dbReference>
<dbReference type="Proteomes" id="UP001359485">
    <property type="component" value="Unassembled WGS sequence"/>
</dbReference>
<dbReference type="InterPro" id="IPR036179">
    <property type="entry name" value="Ig-like_dom_sf"/>
</dbReference>
<name>A0ABR1AJC2_POLSC</name>
<dbReference type="EMBL" id="JAWJWF010000047">
    <property type="protein sequence ID" value="KAK6621416.1"/>
    <property type="molecule type" value="Genomic_DNA"/>
</dbReference>
<dbReference type="Pfam" id="PF13927">
    <property type="entry name" value="Ig_3"/>
    <property type="match status" value="2"/>
</dbReference>
<accession>A0ABR1AJC2</accession>
<dbReference type="InterPro" id="IPR003599">
    <property type="entry name" value="Ig_sub"/>
</dbReference>
<dbReference type="InterPro" id="IPR036116">
    <property type="entry name" value="FN3_sf"/>
</dbReference>
<dbReference type="CDD" id="cd00096">
    <property type="entry name" value="Ig"/>
    <property type="match status" value="1"/>
</dbReference>
<evidence type="ECO:0000259" key="1">
    <source>
        <dbReference type="PROSITE" id="PS50835"/>
    </source>
</evidence>
<organism evidence="2 3">
    <name type="scientific">Polyplax serrata</name>
    <name type="common">Common mouse louse</name>
    <dbReference type="NCBI Taxonomy" id="468196"/>
    <lineage>
        <taxon>Eukaryota</taxon>
        <taxon>Metazoa</taxon>
        <taxon>Ecdysozoa</taxon>
        <taxon>Arthropoda</taxon>
        <taxon>Hexapoda</taxon>
        <taxon>Insecta</taxon>
        <taxon>Pterygota</taxon>
        <taxon>Neoptera</taxon>
        <taxon>Paraneoptera</taxon>
        <taxon>Psocodea</taxon>
        <taxon>Troctomorpha</taxon>
        <taxon>Phthiraptera</taxon>
        <taxon>Anoplura</taxon>
        <taxon>Polyplacidae</taxon>
        <taxon>Polyplax</taxon>
    </lineage>
</organism>
<evidence type="ECO:0000313" key="2">
    <source>
        <dbReference type="EMBL" id="KAK6621416.1"/>
    </source>
</evidence>
<dbReference type="PANTHER" id="PTHR23278">
    <property type="entry name" value="SIDESTEP PROTEIN"/>
    <property type="match status" value="1"/>
</dbReference>
<dbReference type="SMART" id="SM00409">
    <property type="entry name" value="IG"/>
    <property type="match status" value="2"/>
</dbReference>